<dbReference type="PANTHER" id="PTHR13232">
    <property type="entry name" value="NAD(P)H-HYDRATE EPIMERASE"/>
    <property type="match status" value="1"/>
</dbReference>
<dbReference type="GO" id="GO:0005739">
    <property type="term" value="C:mitochondrion"/>
    <property type="evidence" value="ECO:0007669"/>
    <property type="project" value="UniProtKB-SubCell"/>
</dbReference>
<keyword evidence="4 10" id="KW-0479">Metal-binding</keyword>
<dbReference type="NCBIfam" id="TIGR00197">
    <property type="entry name" value="yjeF_nterm"/>
    <property type="match status" value="1"/>
</dbReference>
<dbReference type="STRING" id="1266660.A0A1G4JTU3"/>
<comment type="catalytic activity">
    <reaction evidence="2 10">
        <text>(6R)-NADPHX = (6S)-NADPHX</text>
        <dbReference type="Rhea" id="RHEA:32227"/>
        <dbReference type="ChEBI" id="CHEBI:64076"/>
        <dbReference type="ChEBI" id="CHEBI:64077"/>
        <dbReference type="EC" id="5.1.99.6"/>
    </reaction>
</comment>
<evidence type="ECO:0000256" key="9">
    <source>
        <dbReference type="ARBA" id="ARBA00023235"/>
    </source>
</evidence>
<dbReference type="EC" id="5.1.99.6" evidence="3 10"/>
<dbReference type="Pfam" id="PF03853">
    <property type="entry name" value="YjeF_N"/>
    <property type="match status" value="1"/>
</dbReference>
<evidence type="ECO:0000259" key="11">
    <source>
        <dbReference type="PROSITE" id="PS51385"/>
    </source>
</evidence>
<reference evidence="13" key="1">
    <citation type="submission" date="2016-03" db="EMBL/GenBank/DDBJ databases">
        <authorList>
            <person name="Devillers H."/>
        </authorList>
    </citation>
    <scope>NUCLEOTIDE SEQUENCE [LARGE SCALE GENOMIC DNA]</scope>
</reference>
<evidence type="ECO:0000256" key="5">
    <source>
        <dbReference type="ARBA" id="ARBA00022741"/>
    </source>
</evidence>
<dbReference type="InterPro" id="IPR036652">
    <property type="entry name" value="YjeF_N_dom_sf"/>
</dbReference>
<sequence length="243" mass="26863">MSFKTISSHMAAQLDKELMGPEVGFTLEQLMELAGLSVAQAIVKEFPYVPSRKSQVLVLAGPGNNGGDGLVCARHLALFGFNPVVYYPKRSSKTPFFSQLVSQLQFFKIPVLGSDDQWIKYLDEKDTLCVVDAIFGFSFRPPVREPFGSVLKELRKVQERLPIVSVDIPTGWDVDEGPLDNESIVPKVLVSLTAPKPCASKIDSLETQHYVGGRFIPGSFANKYGFEPFDYDKGDQVTKLVPT</sequence>
<feature type="binding site" evidence="10">
    <location>
        <position position="167"/>
    </location>
    <ligand>
        <name>(6S)-NADPHX</name>
        <dbReference type="ChEBI" id="CHEBI:64076"/>
    </ligand>
</feature>
<keyword evidence="7 10" id="KW-0630">Potassium</keyword>
<keyword evidence="10" id="KW-0963">Cytoplasm</keyword>
<dbReference type="SUPFAM" id="SSF64153">
    <property type="entry name" value="YjeF N-terminal domain-like"/>
    <property type="match status" value="1"/>
</dbReference>
<comment type="caution">
    <text evidence="10">Lacks conserved residue(s) required for the propagation of feature annotation.</text>
</comment>
<name>A0A1G4JTU3_9SACH</name>
<keyword evidence="10" id="KW-0496">Mitochondrion</keyword>
<dbReference type="OrthoDB" id="10064708at2759"/>
<protein>
    <recommendedName>
        <fullName evidence="3 10">NAD(P)H-hydrate epimerase</fullName>
        <ecNumber evidence="3 10">5.1.99.6</ecNumber>
    </recommendedName>
    <alternativeName>
        <fullName evidence="10">NAD(P)HX epimerase</fullName>
    </alternativeName>
</protein>
<evidence type="ECO:0000256" key="2">
    <source>
        <dbReference type="ARBA" id="ARBA00000909"/>
    </source>
</evidence>
<keyword evidence="9 10" id="KW-0413">Isomerase</keyword>
<feature type="binding site" evidence="10">
    <location>
        <position position="65"/>
    </location>
    <ligand>
        <name>K(+)</name>
        <dbReference type="ChEBI" id="CHEBI:29103"/>
    </ligand>
</feature>
<feature type="domain" description="YjeF N-terminal" evidence="11">
    <location>
        <begin position="11"/>
        <end position="228"/>
    </location>
</feature>
<keyword evidence="6" id="KW-0521">NADP</keyword>
<dbReference type="GO" id="GO:0000166">
    <property type="term" value="F:nucleotide binding"/>
    <property type="evidence" value="ECO:0007669"/>
    <property type="project" value="UniProtKB-KW"/>
</dbReference>
<dbReference type="HAMAP" id="MF_01966">
    <property type="entry name" value="NADHX_epimerase"/>
    <property type="match status" value="1"/>
</dbReference>
<evidence type="ECO:0000256" key="10">
    <source>
        <dbReference type="HAMAP-Rule" id="MF_03159"/>
    </source>
</evidence>
<keyword evidence="5 10" id="KW-0547">Nucleotide-binding</keyword>
<dbReference type="InterPro" id="IPR004443">
    <property type="entry name" value="YjeF_N_dom"/>
</dbReference>
<dbReference type="AlphaFoldDB" id="A0A1G4JTU3"/>
<dbReference type="GO" id="GO:0046872">
    <property type="term" value="F:metal ion binding"/>
    <property type="evidence" value="ECO:0007669"/>
    <property type="project" value="UniProtKB-KW"/>
</dbReference>
<dbReference type="GO" id="GO:0052856">
    <property type="term" value="F:NAD(P)HX epimerase activity"/>
    <property type="evidence" value="ECO:0007669"/>
    <property type="project" value="UniProtKB-UniRule"/>
</dbReference>
<comment type="similarity">
    <text evidence="10">Belongs to the NnrE/AIBP family.</text>
</comment>
<dbReference type="Proteomes" id="UP000190274">
    <property type="component" value="Chromosome G"/>
</dbReference>
<accession>A0A1G4JTU3</accession>
<evidence type="ECO:0000256" key="7">
    <source>
        <dbReference type="ARBA" id="ARBA00022958"/>
    </source>
</evidence>
<dbReference type="PROSITE" id="PS51385">
    <property type="entry name" value="YJEF_N"/>
    <property type="match status" value="1"/>
</dbReference>
<comment type="function">
    <text evidence="10">Catalyzes the epimerization of the S- and R-forms of NAD(P)HX, a damaged form of NAD(P)H that is a result of enzymatic or heat-dependent hydration. This is a prerequisite for the S-specific NAD(P)H-hydrate dehydratase to allow the repair of both epimers of NAD(P)HX.</text>
</comment>
<dbReference type="Gene3D" id="3.40.50.10260">
    <property type="entry name" value="YjeF N-terminal domain"/>
    <property type="match status" value="1"/>
</dbReference>
<dbReference type="FunFam" id="3.40.50.10260:FF:000005">
    <property type="entry name" value="NAD(P)H-hydrate epimerase"/>
    <property type="match status" value="1"/>
</dbReference>
<feature type="binding site" evidence="10">
    <location>
        <position position="170"/>
    </location>
    <ligand>
        <name>K(+)</name>
        <dbReference type="ChEBI" id="CHEBI:29103"/>
    </ligand>
</feature>
<comment type="catalytic activity">
    <reaction evidence="1 10">
        <text>(6R)-NADHX = (6S)-NADHX</text>
        <dbReference type="Rhea" id="RHEA:32215"/>
        <dbReference type="ChEBI" id="CHEBI:64074"/>
        <dbReference type="ChEBI" id="CHEBI:64075"/>
        <dbReference type="EC" id="5.1.99.6"/>
    </reaction>
</comment>
<evidence type="ECO:0000256" key="4">
    <source>
        <dbReference type="ARBA" id="ARBA00022723"/>
    </source>
</evidence>
<proteinExistence type="inferred from homology"/>
<evidence type="ECO:0000256" key="6">
    <source>
        <dbReference type="ARBA" id="ARBA00022857"/>
    </source>
</evidence>
<dbReference type="EMBL" id="LT598457">
    <property type="protein sequence ID" value="SCU94179.1"/>
    <property type="molecule type" value="Genomic_DNA"/>
</dbReference>
<organism evidence="12 13">
    <name type="scientific">Lachancea dasiensis</name>
    <dbReference type="NCBI Taxonomy" id="1072105"/>
    <lineage>
        <taxon>Eukaryota</taxon>
        <taxon>Fungi</taxon>
        <taxon>Dikarya</taxon>
        <taxon>Ascomycota</taxon>
        <taxon>Saccharomycotina</taxon>
        <taxon>Saccharomycetes</taxon>
        <taxon>Saccharomycetales</taxon>
        <taxon>Saccharomycetaceae</taxon>
        <taxon>Lachancea</taxon>
    </lineage>
</organism>
<keyword evidence="8 10" id="KW-0520">NAD</keyword>
<feature type="binding site" evidence="10">
    <location>
        <position position="132"/>
    </location>
    <ligand>
        <name>K(+)</name>
        <dbReference type="ChEBI" id="CHEBI:29103"/>
    </ligand>
</feature>
<feature type="binding site" evidence="10">
    <location>
        <begin position="136"/>
        <end position="142"/>
    </location>
    <ligand>
        <name>(6S)-NADPHX</name>
        <dbReference type="ChEBI" id="CHEBI:64076"/>
    </ligand>
</feature>
<evidence type="ECO:0000256" key="8">
    <source>
        <dbReference type="ARBA" id="ARBA00023027"/>
    </source>
</evidence>
<gene>
    <name evidence="12" type="ORF">LADA_0G07052G</name>
</gene>
<evidence type="ECO:0000313" key="13">
    <source>
        <dbReference type="Proteomes" id="UP000190274"/>
    </source>
</evidence>
<comment type="subcellular location">
    <subcellularLocation>
        <location evidence="10">Cytoplasm</location>
    </subcellularLocation>
    <subcellularLocation>
        <location evidence="10">Mitochondrion</location>
    </subcellularLocation>
</comment>
<keyword evidence="13" id="KW-1185">Reference proteome</keyword>
<comment type="cofactor">
    <cofactor evidence="10">
        <name>K(+)</name>
        <dbReference type="ChEBI" id="CHEBI:29103"/>
    </cofactor>
    <text evidence="10">Binds 1 potassium ion per subunit.</text>
</comment>
<evidence type="ECO:0000313" key="12">
    <source>
        <dbReference type="EMBL" id="SCU94179.1"/>
    </source>
</evidence>
<evidence type="ECO:0000256" key="1">
    <source>
        <dbReference type="ARBA" id="ARBA00000013"/>
    </source>
</evidence>
<feature type="binding site" evidence="10">
    <location>
        <begin position="64"/>
        <end position="68"/>
    </location>
    <ligand>
        <name>(6S)-NADPHX</name>
        <dbReference type="ChEBI" id="CHEBI:64076"/>
    </ligand>
</feature>
<evidence type="ECO:0000256" key="3">
    <source>
        <dbReference type="ARBA" id="ARBA00012228"/>
    </source>
</evidence>
<dbReference type="GO" id="GO:0046496">
    <property type="term" value="P:nicotinamide nucleotide metabolic process"/>
    <property type="evidence" value="ECO:0007669"/>
    <property type="project" value="EnsemblFungi"/>
</dbReference>
<dbReference type="InterPro" id="IPR032976">
    <property type="entry name" value="YJEFN_prot_NAXE-like"/>
</dbReference>
<dbReference type="PANTHER" id="PTHR13232:SF10">
    <property type="entry name" value="NAD(P)H-HYDRATE EPIMERASE"/>
    <property type="match status" value="1"/>
</dbReference>